<dbReference type="EMBL" id="AGEL01000007">
    <property type="protein sequence ID" value="EHO16712.1"/>
    <property type="molecule type" value="Genomic_DNA"/>
</dbReference>
<evidence type="ECO:0008006" key="5">
    <source>
        <dbReference type="Google" id="ProtNLM"/>
    </source>
</evidence>
<keyword evidence="4" id="KW-1185">Reference proteome</keyword>
<evidence type="ECO:0000313" key="4">
    <source>
        <dbReference type="Proteomes" id="UP000018466"/>
    </source>
</evidence>
<gene>
    <name evidence="3" type="ORF">HMPREF9623_01411</name>
</gene>
<feature type="signal peptide" evidence="2">
    <location>
        <begin position="1"/>
        <end position="21"/>
    </location>
</feature>
<comment type="caution">
    <text evidence="3">The sequence shown here is derived from an EMBL/GenBank/DDBJ whole genome shotgun (WGS) entry which is preliminary data.</text>
</comment>
<organism evidence="3 4">
    <name type="scientific">Stomatobaculum longum</name>
    <dbReference type="NCBI Taxonomy" id="796942"/>
    <lineage>
        <taxon>Bacteria</taxon>
        <taxon>Bacillati</taxon>
        <taxon>Bacillota</taxon>
        <taxon>Clostridia</taxon>
        <taxon>Lachnospirales</taxon>
        <taxon>Lachnospiraceae</taxon>
        <taxon>Stomatobaculum</taxon>
    </lineage>
</organism>
<dbReference type="PROSITE" id="PS51257">
    <property type="entry name" value="PROKAR_LIPOPROTEIN"/>
    <property type="match status" value="1"/>
</dbReference>
<evidence type="ECO:0000256" key="1">
    <source>
        <dbReference type="SAM" id="MobiDB-lite"/>
    </source>
</evidence>
<sequence>MKMRQKTVLLSLSLAAALAVSGCGGKKDASKSGNQSTAAKAETSEALSSEAAKASGGTSASGGTTAASKASEEDSKFPTEVRAAFTELRDVNYDEKKSSAKKPEGEVLTLTSGPVTAELPAKGFQRSNDPEQANYEVWAVTEDGQGRAATITLDVTAGQGPGVRRGADRVRSLEIGYSYQDYSDMKAKVINVGKQKWIRLSYRSDRGTGKSRVVRDFVDYIGFLANREVVLRFEYGTTAEEYRGRTESPFTEELMEQMVKSIATVPVKEYNPAGIDLTPYVDKANVKPNTVTGVEEFMQPVPLSLDAGELKKMRKGVRVLGDAYLQKMKELDLSAVDDCSSFSGETVVLHGNEDNESISIRLPVQFNSSKNGPLYHRHLNVADYNTESYIEVTTEVNSGNALERSIFSANAYISQFIEAEQVGVQVYGDKPFFVTLQLDKSTEPFGKLLKKKAILCVHNTLVTVAFVGRGEELTSFTEGEIEVLKSIAVNGTGE</sequence>
<feature type="region of interest" description="Disordered" evidence="1">
    <location>
        <begin position="23"/>
        <end position="78"/>
    </location>
</feature>
<evidence type="ECO:0000313" key="3">
    <source>
        <dbReference type="EMBL" id="EHO16712.1"/>
    </source>
</evidence>
<feature type="chain" id="PRO_5041246787" description="Ig-like domain-containing protein" evidence="2">
    <location>
        <begin position="22"/>
        <end position="494"/>
    </location>
</feature>
<evidence type="ECO:0000256" key="2">
    <source>
        <dbReference type="SAM" id="SignalP"/>
    </source>
</evidence>
<dbReference type="AlphaFoldDB" id="A0AA36Y4X3"/>
<proteinExistence type="predicted"/>
<protein>
    <recommendedName>
        <fullName evidence="5">Ig-like domain-containing protein</fullName>
    </recommendedName>
</protein>
<accession>A0AA36Y4X3</accession>
<dbReference type="RefSeq" id="WP_009533243.1">
    <property type="nucleotide sequence ID" value="NZ_JH590863.1"/>
</dbReference>
<dbReference type="GeneID" id="86941155"/>
<reference evidence="3 4" key="1">
    <citation type="submission" date="2011-10" db="EMBL/GenBank/DDBJ databases">
        <title>The Genome Sequence of Lachnospiraceae bacterium ACC2.</title>
        <authorList>
            <consortium name="The Broad Institute Genome Sequencing Platform"/>
            <person name="Earl A."/>
            <person name="Ward D."/>
            <person name="Feldgarden M."/>
            <person name="Gevers D."/>
            <person name="Sizova M."/>
            <person name="Hazen A."/>
            <person name="Epstein S."/>
            <person name="Young S.K."/>
            <person name="Zeng Q."/>
            <person name="Gargeya S."/>
            <person name="Fitzgerald M."/>
            <person name="Haas B."/>
            <person name="Abouelleil A."/>
            <person name="Alvarado L."/>
            <person name="Arachchi H.M."/>
            <person name="Berlin A."/>
            <person name="Brown A."/>
            <person name="Chapman S.B."/>
            <person name="Chen Z."/>
            <person name="Dunbar C."/>
            <person name="Freedman E."/>
            <person name="Gearin G."/>
            <person name="Goldberg J."/>
            <person name="Griggs A."/>
            <person name="Gujja S."/>
            <person name="Heiman D."/>
            <person name="Howarth C."/>
            <person name="Larson L."/>
            <person name="Lui A."/>
            <person name="MacDonald P.J.P."/>
            <person name="Montmayeur A."/>
            <person name="Murphy C."/>
            <person name="Neiman D."/>
            <person name="Pearson M."/>
            <person name="Priest M."/>
            <person name="Roberts A."/>
            <person name="Saif S."/>
            <person name="Shea T."/>
            <person name="Shenoy N."/>
            <person name="Sisk P."/>
            <person name="Stolte C."/>
            <person name="Sykes S."/>
            <person name="Wortman J."/>
            <person name="Nusbaum C."/>
            <person name="Birren B."/>
        </authorList>
    </citation>
    <scope>NUCLEOTIDE SEQUENCE [LARGE SCALE GENOMIC DNA]</scope>
    <source>
        <strain evidence="3 4">ACC2</strain>
    </source>
</reference>
<feature type="compositionally biased region" description="Low complexity" evidence="1">
    <location>
        <begin position="36"/>
        <end position="69"/>
    </location>
</feature>
<keyword evidence="2" id="KW-0732">Signal</keyword>
<name>A0AA36Y4X3_9FIRM</name>
<dbReference type="Proteomes" id="UP000018466">
    <property type="component" value="Unassembled WGS sequence"/>
</dbReference>